<evidence type="ECO:0000313" key="4">
    <source>
        <dbReference type="Proteomes" id="UP000092495"/>
    </source>
</evidence>
<evidence type="ECO:0000256" key="1">
    <source>
        <dbReference type="ARBA" id="ARBA00006484"/>
    </source>
</evidence>
<dbReference type="CDD" id="cd05344">
    <property type="entry name" value="BKR_like_SDR_like"/>
    <property type="match status" value="1"/>
</dbReference>
<dbReference type="KEGG" id="pdg:BCM40_14210"/>
<dbReference type="Gene3D" id="3.40.50.720">
    <property type="entry name" value="NAD(P)-binding Rossmann-like Domain"/>
    <property type="match status" value="1"/>
</dbReference>
<dbReference type="SUPFAM" id="SSF51735">
    <property type="entry name" value="NAD(P)-binding Rossmann-fold domains"/>
    <property type="match status" value="1"/>
</dbReference>
<sequence length="263" mass="28095">MDLGIKDKVVVVMASSKGLGKAIALEFAKEGAIVVISSRNQQTLDVTAAEIKEASGNSQVFSYVCDGSKEQDILDLFQFVADQFGRVDILVNNTGGPKAGGFDAVEDADWYQAFEQNLLSYIRASRAVLPYMKEQQFGRIINVSSSSVKEVIDGLILSNTFRAGMVGFAKTLAREVAGDNILVNTVGPGRFATDRVAELDQIAANKQGIGVEQIVEKSKASIPAGRYGEPEEFAKIIVFLASSANSYLTGQSLVVEGGSLKAL</sequence>
<name>A0A1C7ELC0_9BACL</name>
<keyword evidence="2" id="KW-0560">Oxidoreductase</keyword>
<dbReference type="InterPro" id="IPR050259">
    <property type="entry name" value="SDR"/>
</dbReference>
<dbReference type="PANTHER" id="PTHR42879">
    <property type="entry name" value="3-OXOACYL-(ACYL-CARRIER-PROTEIN) REDUCTASE"/>
    <property type="match status" value="1"/>
</dbReference>
<organism evidence="3 4">
    <name type="scientific">Planococcus donghaensis</name>
    <dbReference type="NCBI Taxonomy" id="414778"/>
    <lineage>
        <taxon>Bacteria</taxon>
        <taxon>Bacillati</taxon>
        <taxon>Bacillota</taxon>
        <taxon>Bacilli</taxon>
        <taxon>Bacillales</taxon>
        <taxon>Caryophanaceae</taxon>
        <taxon>Planococcus</taxon>
    </lineage>
</organism>
<dbReference type="EMBL" id="CP016543">
    <property type="protein sequence ID" value="ANU24431.1"/>
    <property type="molecule type" value="Genomic_DNA"/>
</dbReference>
<dbReference type="Pfam" id="PF13561">
    <property type="entry name" value="adh_short_C2"/>
    <property type="match status" value="1"/>
</dbReference>
<dbReference type="STRING" id="414778.BCM40_14210"/>
<evidence type="ECO:0000313" key="3">
    <source>
        <dbReference type="EMBL" id="ANU24431.1"/>
    </source>
</evidence>
<dbReference type="PRINTS" id="PR00080">
    <property type="entry name" value="SDRFAMILY"/>
</dbReference>
<proteinExistence type="inferred from homology"/>
<dbReference type="PANTHER" id="PTHR42879:SF6">
    <property type="entry name" value="NADPH-DEPENDENT REDUCTASE BACG"/>
    <property type="match status" value="1"/>
</dbReference>
<evidence type="ECO:0000256" key="2">
    <source>
        <dbReference type="ARBA" id="ARBA00023002"/>
    </source>
</evidence>
<accession>A0A1C7ELC0</accession>
<dbReference type="Proteomes" id="UP000092495">
    <property type="component" value="Chromosome"/>
</dbReference>
<comment type="similarity">
    <text evidence="1">Belongs to the short-chain dehydrogenases/reductases (SDR) family.</text>
</comment>
<keyword evidence="4" id="KW-1185">Reference proteome</keyword>
<dbReference type="InterPro" id="IPR036291">
    <property type="entry name" value="NAD(P)-bd_dom_sf"/>
</dbReference>
<gene>
    <name evidence="3" type="ORF">BCM40_14210</name>
</gene>
<dbReference type="AlphaFoldDB" id="A0A1C7ELC0"/>
<dbReference type="OrthoDB" id="9803333at2"/>
<dbReference type="PRINTS" id="PR00081">
    <property type="entry name" value="GDHRDH"/>
</dbReference>
<reference evidence="3" key="1">
    <citation type="submission" date="2016-10" db="EMBL/GenBank/DDBJ databases">
        <authorList>
            <person name="See-Too W.S."/>
        </authorList>
    </citation>
    <scope>NUCLEOTIDE SEQUENCE</scope>
    <source>
        <strain evidence="3">DSM 22276</strain>
    </source>
</reference>
<dbReference type="RefSeq" id="WP_065527379.1">
    <property type="nucleotide sequence ID" value="NZ_CP016543.2"/>
</dbReference>
<dbReference type="InterPro" id="IPR002347">
    <property type="entry name" value="SDR_fam"/>
</dbReference>
<dbReference type="GO" id="GO:0016491">
    <property type="term" value="F:oxidoreductase activity"/>
    <property type="evidence" value="ECO:0007669"/>
    <property type="project" value="UniProtKB-KW"/>
</dbReference>
<dbReference type="GO" id="GO:0008206">
    <property type="term" value="P:bile acid metabolic process"/>
    <property type="evidence" value="ECO:0007669"/>
    <property type="project" value="UniProtKB-ARBA"/>
</dbReference>
<protein>
    <submittedName>
        <fullName evidence="3">3-oxoacyl-ACP reductase</fullName>
    </submittedName>
</protein>
<dbReference type="FunFam" id="3.40.50.720:FF:000084">
    <property type="entry name" value="Short-chain dehydrogenase reductase"/>
    <property type="match status" value="1"/>
</dbReference>